<evidence type="ECO:0000313" key="3">
    <source>
        <dbReference type="Proteomes" id="UP000242763"/>
    </source>
</evidence>
<name>A0A1I3MC79_9HYPH</name>
<keyword evidence="2" id="KW-0378">Hydrolase</keyword>
<dbReference type="InterPro" id="IPR051044">
    <property type="entry name" value="MAG_DAG_Lipase"/>
</dbReference>
<dbReference type="AlphaFoldDB" id="A0A1I3MC79"/>
<sequence length="309" mass="33809">MTFENRREVASPSGARLNLYNTSLPNPAAVIQINHGLAEHAARYARFAAALRDNGFVVYAHDHRGHGHTKADGAPLGSFGATHATELLLSDVGAVHDLIAQEHPGVPVIVFGHSMGALIGLNFVLAHSQRIAAAAIWNGNFSAGLAGRAAQLILAWERFRLGSDVPSRMLPKLTFDAWSKQTSDSRTAFDWLSRDTAEVDAYVADKLCGWNASVGMWTTVFDLIFAGADDRNFSTVRTDLPFNITGGEKDPATHGGKATNDLAKRLERLGFSNLFSKVYEQTRHESLNELNRNVITQDFIRWATSVLRN</sequence>
<reference evidence="3" key="1">
    <citation type="submission" date="2016-10" db="EMBL/GenBank/DDBJ databases">
        <authorList>
            <person name="Varghese N."/>
            <person name="Submissions S."/>
        </authorList>
    </citation>
    <scope>NUCLEOTIDE SEQUENCE [LARGE SCALE GENOMIC DNA]</scope>
    <source>
        <strain evidence="3">DSM 21857</strain>
    </source>
</reference>
<evidence type="ECO:0000313" key="2">
    <source>
        <dbReference type="EMBL" id="SFI94639.1"/>
    </source>
</evidence>
<gene>
    <name evidence="2" type="ORF">SAMN03080618_01753</name>
</gene>
<dbReference type="Gene3D" id="3.40.50.1820">
    <property type="entry name" value="alpha/beta hydrolase"/>
    <property type="match status" value="1"/>
</dbReference>
<feature type="domain" description="Serine aminopeptidase S33" evidence="1">
    <location>
        <begin position="26"/>
        <end position="290"/>
    </location>
</feature>
<dbReference type="InterPro" id="IPR029058">
    <property type="entry name" value="AB_hydrolase_fold"/>
</dbReference>
<dbReference type="OrthoDB" id="9806902at2"/>
<accession>A0A1I3MC79</accession>
<organism evidence="2 3">
    <name type="scientific">Aquamicrobium aerolatum DSM 21857</name>
    <dbReference type="NCBI Taxonomy" id="1121003"/>
    <lineage>
        <taxon>Bacteria</taxon>
        <taxon>Pseudomonadati</taxon>
        <taxon>Pseudomonadota</taxon>
        <taxon>Alphaproteobacteria</taxon>
        <taxon>Hyphomicrobiales</taxon>
        <taxon>Phyllobacteriaceae</taxon>
        <taxon>Aerobium</taxon>
    </lineage>
</organism>
<dbReference type="EMBL" id="FORF01000008">
    <property type="protein sequence ID" value="SFI94639.1"/>
    <property type="molecule type" value="Genomic_DNA"/>
</dbReference>
<dbReference type="PANTHER" id="PTHR11614">
    <property type="entry name" value="PHOSPHOLIPASE-RELATED"/>
    <property type="match status" value="1"/>
</dbReference>
<dbReference type="GO" id="GO:0016787">
    <property type="term" value="F:hydrolase activity"/>
    <property type="evidence" value="ECO:0007669"/>
    <property type="project" value="UniProtKB-KW"/>
</dbReference>
<dbReference type="Proteomes" id="UP000242763">
    <property type="component" value="Unassembled WGS sequence"/>
</dbReference>
<dbReference type="RefSeq" id="WP_091521139.1">
    <property type="nucleotide sequence ID" value="NZ_FORF01000008.1"/>
</dbReference>
<dbReference type="STRING" id="1121003.SAMN03080618_01753"/>
<keyword evidence="3" id="KW-1185">Reference proteome</keyword>
<proteinExistence type="predicted"/>
<dbReference type="Pfam" id="PF12146">
    <property type="entry name" value="Hydrolase_4"/>
    <property type="match status" value="1"/>
</dbReference>
<dbReference type="InterPro" id="IPR022742">
    <property type="entry name" value="Hydrolase_4"/>
</dbReference>
<protein>
    <submittedName>
        <fullName evidence="2">Lysophospholipase, alpha-beta hydrolase superfamily</fullName>
    </submittedName>
</protein>
<evidence type="ECO:0000259" key="1">
    <source>
        <dbReference type="Pfam" id="PF12146"/>
    </source>
</evidence>
<dbReference type="SUPFAM" id="SSF53474">
    <property type="entry name" value="alpha/beta-Hydrolases"/>
    <property type="match status" value="1"/>
</dbReference>